<dbReference type="EMBL" id="HQ632825">
    <property type="protein sequence ID" value="AGN12187.1"/>
    <property type="molecule type" value="Genomic_DNA"/>
</dbReference>
<reference evidence="1 2" key="1">
    <citation type="submission" date="2010-10" db="EMBL/GenBank/DDBJ databases">
        <title>The Genome Sequence of Prochlorococcus phage P-SSM5.</title>
        <authorList>
            <consortium name="The Broad Institute Genome Sequencing Platform"/>
            <person name="Henn M.R."/>
            <person name="Sullivan M.S."/>
            <person name="Osburne M.S."/>
            <person name="Levin J."/>
            <person name="Malboeuf C."/>
            <person name="Casali M."/>
            <person name="Russ C."/>
            <person name="Lennon N."/>
            <person name="Chapman S.B."/>
            <person name="Erlich R."/>
            <person name="Young S.K."/>
            <person name="Yandava C."/>
            <person name="Zeng Q."/>
            <person name="Alvarado L."/>
            <person name="Anderson S."/>
            <person name="Berlin A."/>
            <person name="Chen Z."/>
            <person name="Freedman E."/>
            <person name="Gellesch M."/>
            <person name="Goldberg J."/>
            <person name="Green L."/>
            <person name="Griggs A."/>
            <person name="Gujja S."/>
            <person name="Heilman E.R."/>
            <person name="Heiman D."/>
            <person name="Hollinger A."/>
            <person name="Howarth C."/>
            <person name="Larson L."/>
            <person name="Mehta T."/>
            <person name="Pearson M."/>
            <person name="Roberts A."/>
            <person name="Ryan E."/>
            <person name="Saif S."/>
            <person name="Shea T."/>
            <person name="Shenoy N."/>
            <person name="Sisk P."/>
            <person name="Stolte C."/>
            <person name="Sykes S."/>
            <person name="White J."/>
            <person name="Yu Q."/>
            <person name="Coleman M.L."/>
            <person name="Huang K.H."/>
            <person name="Weigele P.R."/>
            <person name="DeFrancesco A.S."/>
            <person name="Kern S.E."/>
            <person name="Thompson L.R."/>
            <person name="Fu R."/>
            <person name="Hombeck B."/>
            <person name="Chisholm S.W."/>
            <person name="Haas B."/>
            <person name="Nusbaum C."/>
            <person name="Birren B."/>
        </authorList>
    </citation>
    <scope>NUCLEOTIDE SEQUENCE [LARGE SCALE GENOMIC DNA]</scope>
    <source>
        <strain evidence="1 2">P-SSM5</strain>
    </source>
</reference>
<sequence length="70" mass="8267">MTELLNSYTFEAKKIVYYSVTVGAENKTEAKRIASDFEHCKHYEEVEYCEDCDEYKVGKLLETTDEKWLT</sequence>
<proteinExistence type="predicted"/>
<protein>
    <submittedName>
        <fullName evidence="1">Uncharacterized protein</fullName>
    </submittedName>
</protein>
<accession>R9S5Y6</accession>
<organism evidence="1 2">
    <name type="scientific">Prochlorococcus phage P-SSM5</name>
    <dbReference type="NCBI Taxonomy" id="536454"/>
    <lineage>
        <taxon>Viruses</taxon>
        <taxon>Duplodnaviria</taxon>
        <taxon>Heunggongvirae</taxon>
        <taxon>Uroviricota</taxon>
        <taxon>Caudoviricetes</taxon>
        <taxon>Pantevenvirales</taxon>
        <taxon>Kyanoviridae</taxon>
        <taxon>Salacisavirus</taxon>
        <taxon>Salacisavirus pssm2</taxon>
    </lineage>
</organism>
<dbReference type="Proteomes" id="UP000240482">
    <property type="component" value="Segment"/>
</dbReference>
<name>R9S5Y6_9CAUD</name>
<evidence type="ECO:0000313" key="1">
    <source>
        <dbReference type="EMBL" id="AGN12187.1"/>
    </source>
</evidence>
<evidence type="ECO:0000313" key="2">
    <source>
        <dbReference type="Proteomes" id="UP000240482"/>
    </source>
</evidence>
<gene>
    <name evidence="1" type="ORF">PRTG_00029</name>
</gene>